<feature type="domain" description="Glycosyltransferase N-terminal" evidence="6">
    <location>
        <begin position="25"/>
        <end position="257"/>
    </location>
</feature>
<dbReference type="SUPFAM" id="SSF53756">
    <property type="entry name" value="UDP-Glycosyltransferase/glycogen phosphorylase"/>
    <property type="match status" value="1"/>
</dbReference>
<name>A0ABD3AT57_9GENT</name>
<dbReference type="AlphaFoldDB" id="A0ABD3AT57"/>
<dbReference type="EMBL" id="JBJUIK010000002">
    <property type="protein sequence ID" value="KAL3534389.1"/>
    <property type="molecule type" value="Genomic_DNA"/>
</dbReference>
<dbReference type="FunFam" id="3.40.50.2000:FF:000238">
    <property type="entry name" value="Glycosyltransferase"/>
    <property type="match status" value="1"/>
</dbReference>
<gene>
    <name evidence="7" type="ORF">ACH5RR_002850</name>
</gene>
<comment type="caution">
    <text evidence="7">The sequence shown here is derived from an EMBL/GenBank/DDBJ whole genome shotgun (WGS) entry which is preliminary data.</text>
</comment>
<dbReference type="Pfam" id="PF26168">
    <property type="entry name" value="Glyco_transf_N"/>
    <property type="match status" value="1"/>
</dbReference>
<dbReference type="Pfam" id="PF00201">
    <property type="entry name" value="UDPGT"/>
    <property type="match status" value="1"/>
</dbReference>
<protein>
    <recommendedName>
        <fullName evidence="5">Glycosyltransferase</fullName>
        <ecNumber evidence="5">2.4.1.-</ecNumber>
    </recommendedName>
</protein>
<evidence type="ECO:0000256" key="4">
    <source>
        <dbReference type="RuleBase" id="RU003718"/>
    </source>
</evidence>
<dbReference type="GO" id="GO:0016138">
    <property type="term" value="P:glycoside biosynthetic process"/>
    <property type="evidence" value="ECO:0007669"/>
    <property type="project" value="UniProtKB-ARBA"/>
</dbReference>
<evidence type="ECO:0000256" key="2">
    <source>
        <dbReference type="ARBA" id="ARBA00022676"/>
    </source>
</evidence>
<dbReference type="GO" id="GO:0009690">
    <property type="term" value="P:cytokinin metabolic process"/>
    <property type="evidence" value="ECO:0007669"/>
    <property type="project" value="UniProtKB-ARBA"/>
</dbReference>
<evidence type="ECO:0000256" key="3">
    <source>
        <dbReference type="ARBA" id="ARBA00022679"/>
    </source>
</evidence>
<evidence type="ECO:0000313" key="7">
    <source>
        <dbReference type="EMBL" id="KAL3534389.1"/>
    </source>
</evidence>
<dbReference type="InterPro" id="IPR058980">
    <property type="entry name" value="Glyco_transf_N"/>
</dbReference>
<evidence type="ECO:0000313" key="8">
    <source>
        <dbReference type="Proteomes" id="UP001630127"/>
    </source>
</evidence>
<accession>A0ABD3AT57</accession>
<dbReference type="Gene3D" id="3.40.50.2000">
    <property type="entry name" value="Glycogen Phosphorylase B"/>
    <property type="match status" value="2"/>
</dbReference>
<keyword evidence="8" id="KW-1185">Reference proteome</keyword>
<dbReference type="InterPro" id="IPR035595">
    <property type="entry name" value="UDP_glycos_trans_CS"/>
</dbReference>
<dbReference type="EC" id="2.4.1.-" evidence="5"/>
<evidence type="ECO:0000259" key="6">
    <source>
        <dbReference type="Pfam" id="PF26168"/>
    </source>
</evidence>
<dbReference type="InterPro" id="IPR002213">
    <property type="entry name" value="UDP_glucos_trans"/>
</dbReference>
<dbReference type="PROSITE" id="PS00375">
    <property type="entry name" value="UDPGT"/>
    <property type="match status" value="1"/>
</dbReference>
<sequence length="484" mass="54629">MTKPNLYSDHAYNQKNYQNGLKRSQVVVVMVPFPAQGHLNQLLHLSRLISSDNIPVHFAGTTTHNSQAKLRVHGFVPSTLSNVFFHDFEIPPFQSPPPNPNASIKFPSHLQPSFDATSHLREPIAKLLHSLSYTCNRVVVIHDTLMASVVQDFTSIQNAESYTFRSISAFASFWYSWEAMGRPFPVNDELEKDLPLLKSCFTSSFKNFISSQLEYAKFSSGNLYNSSRAIEGEFLDLLQKEPVKGNKKLWAIGPLNPIEKSDQNNKSSGRRHECLHWLDKQSPRSVIFVSFGTTTSLTDQQIIEIATGLEKSAIKFIWALRDADKGDIFSGEVRNIELPKGYENRVKERERGLVVRDWAPQLDILRHPSTGGFMSHCGWNSCMESISHGVPIAAWPMHSDQPRNCMLITKLLKIGIVVNDWECRDQLVRPSDIVNAVRRLIDSKEGAEIRRRAVELCLSVGRKSVAEGGISRMELDSFVAHISR</sequence>
<keyword evidence="2 4" id="KW-0328">Glycosyltransferase</keyword>
<evidence type="ECO:0000256" key="1">
    <source>
        <dbReference type="ARBA" id="ARBA00009995"/>
    </source>
</evidence>
<dbReference type="PANTHER" id="PTHR48044">
    <property type="entry name" value="GLYCOSYLTRANSFERASE"/>
    <property type="match status" value="1"/>
</dbReference>
<comment type="similarity">
    <text evidence="1 4">Belongs to the UDP-glycosyltransferase family.</text>
</comment>
<dbReference type="PANTHER" id="PTHR48044:SF22">
    <property type="entry name" value="GLYCOSYLTRANSFERASE"/>
    <property type="match status" value="1"/>
</dbReference>
<reference evidence="7 8" key="1">
    <citation type="submission" date="2024-11" db="EMBL/GenBank/DDBJ databases">
        <title>A near-complete genome assembly of Cinchona calisaya.</title>
        <authorList>
            <person name="Lian D.C."/>
            <person name="Zhao X.W."/>
            <person name="Wei L."/>
        </authorList>
    </citation>
    <scope>NUCLEOTIDE SEQUENCE [LARGE SCALE GENOMIC DNA]</scope>
    <source>
        <tissue evidence="7">Nenye</tissue>
    </source>
</reference>
<dbReference type="GO" id="GO:0050404">
    <property type="term" value="F:zeatin O-beta-D-xylosyltransferase activity"/>
    <property type="evidence" value="ECO:0007669"/>
    <property type="project" value="UniProtKB-ARBA"/>
</dbReference>
<proteinExistence type="inferred from homology"/>
<dbReference type="FunFam" id="3.40.50.2000:FF:000060">
    <property type="entry name" value="Glycosyltransferase"/>
    <property type="match status" value="1"/>
</dbReference>
<keyword evidence="3 4" id="KW-0808">Transferase</keyword>
<evidence type="ECO:0000256" key="5">
    <source>
        <dbReference type="RuleBase" id="RU362057"/>
    </source>
</evidence>
<organism evidence="7 8">
    <name type="scientific">Cinchona calisaya</name>
    <dbReference type="NCBI Taxonomy" id="153742"/>
    <lineage>
        <taxon>Eukaryota</taxon>
        <taxon>Viridiplantae</taxon>
        <taxon>Streptophyta</taxon>
        <taxon>Embryophyta</taxon>
        <taxon>Tracheophyta</taxon>
        <taxon>Spermatophyta</taxon>
        <taxon>Magnoliopsida</taxon>
        <taxon>eudicotyledons</taxon>
        <taxon>Gunneridae</taxon>
        <taxon>Pentapetalae</taxon>
        <taxon>asterids</taxon>
        <taxon>lamiids</taxon>
        <taxon>Gentianales</taxon>
        <taxon>Rubiaceae</taxon>
        <taxon>Cinchonoideae</taxon>
        <taxon>Cinchoneae</taxon>
        <taxon>Cinchona</taxon>
    </lineage>
</organism>
<dbReference type="Proteomes" id="UP001630127">
    <property type="component" value="Unassembled WGS sequence"/>
</dbReference>
<dbReference type="CDD" id="cd03784">
    <property type="entry name" value="GT1_Gtf-like"/>
    <property type="match status" value="1"/>
</dbReference>